<evidence type="ECO:0000256" key="2">
    <source>
        <dbReference type="ARBA" id="ARBA00023015"/>
    </source>
</evidence>
<evidence type="ECO:0000313" key="8">
    <source>
        <dbReference type="EMBL" id="KAG8363578.1"/>
    </source>
</evidence>
<dbReference type="Gene3D" id="4.10.280.10">
    <property type="entry name" value="Helix-loop-helix DNA-binding domain"/>
    <property type="match status" value="1"/>
</dbReference>
<accession>A0AAV6W962</accession>
<evidence type="ECO:0000256" key="6">
    <source>
        <dbReference type="SAM" id="MobiDB-lite"/>
    </source>
</evidence>
<dbReference type="PROSITE" id="PS50888">
    <property type="entry name" value="BHLH"/>
    <property type="match status" value="1"/>
</dbReference>
<comment type="caution">
    <text evidence="8">The sequence shown here is derived from an EMBL/GenBank/DDBJ whole genome shotgun (WGS) entry which is preliminary data.</text>
</comment>
<name>A0AAV6W962_9LAMI</name>
<dbReference type="Pfam" id="PF00010">
    <property type="entry name" value="HLH"/>
    <property type="match status" value="1"/>
</dbReference>
<dbReference type="SMART" id="SM00353">
    <property type="entry name" value="HLH"/>
    <property type="match status" value="1"/>
</dbReference>
<dbReference type="EMBL" id="WHWC01000019">
    <property type="protein sequence ID" value="KAG8363578.1"/>
    <property type="molecule type" value="Genomic_DNA"/>
</dbReference>
<comment type="subcellular location">
    <subcellularLocation>
        <location evidence="1">Nucleus</location>
    </subcellularLocation>
</comment>
<evidence type="ECO:0000256" key="4">
    <source>
        <dbReference type="ARBA" id="ARBA00023163"/>
    </source>
</evidence>
<sequence>MFSSETLSSNHNTLNSAEVEFAASREFMDSDLFHNHNQPSSGLTRYRSAPSSFLAAILDSTTTDNGGDSSGGDDESEALFSALMNGSHRDLNQKNDSQMQFCMKQELGVEMGARPGQNGFANGRMGYCAGMESGVDMMRRRVNNNGNGSSNLLRQSSSPAGFFNVGEVGNYQVLHNHAEANPSASNLSNHINFSSTQSSSTRFMLTIPENRENDPLRNGNNSANGSWNESSLNALKRNRDGDLKMFSGFNEFENQNGDTGKHSHGLVHHLSLPKTSSEMAAVENYLEFQQDTKGVPCQIRAKRGFATHPRSIAERMRRIRISEKMKKLQDLFPNMEKQTNTSEMLDSVVEYIKDLQKEVKMLKDTKANCVCSSKPQQASSTT</sequence>
<dbReference type="InterPro" id="IPR036638">
    <property type="entry name" value="HLH_DNA-bd_sf"/>
</dbReference>
<evidence type="ECO:0000259" key="7">
    <source>
        <dbReference type="PROSITE" id="PS50888"/>
    </source>
</evidence>
<protein>
    <recommendedName>
        <fullName evidence="7">BHLH domain-containing protein</fullName>
    </recommendedName>
</protein>
<dbReference type="PANTHER" id="PTHR16223:SF345">
    <property type="entry name" value="TRANSCRIPTION FACTOR BHLH130-LIKE"/>
    <property type="match status" value="1"/>
</dbReference>
<keyword evidence="4" id="KW-0804">Transcription</keyword>
<keyword evidence="5" id="KW-0539">Nucleus</keyword>
<feature type="region of interest" description="Disordered" evidence="6">
    <location>
        <begin position="209"/>
        <end position="229"/>
    </location>
</feature>
<evidence type="ECO:0000256" key="5">
    <source>
        <dbReference type="ARBA" id="ARBA00023242"/>
    </source>
</evidence>
<dbReference type="GO" id="GO:0005634">
    <property type="term" value="C:nucleus"/>
    <property type="evidence" value="ECO:0007669"/>
    <property type="project" value="UniProtKB-SubCell"/>
</dbReference>
<dbReference type="FunFam" id="4.10.280.10:FF:000021">
    <property type="entry name" value="Transcription factor bHLH130 family"/>
    <property type="match status" value="1"/>
</dbReference>
<dbReference type="GO" id="GO:0000978">
    <property type="term" value="F:RNA polymerase II cis-regulatory region sequence-specific DNA binding"/>
    <property type="evidence" value="ECO:0007669"/>
    <property type="project" value="TreeGrafter"/>
</dbReference>
<dbReference type="InterPro" id="IPR045843">
    <property type="entry name" value="IND-like"/>
</dbReference>
<proteinExistence type="predicted"/>
<dbReference type="SUPFAM" id="SSF47459">
    <property type="entry name" value="HLH, helix-loop-helix DNA-binding domain"/>
    <property type="match status" value="1"/>
</dbReference>
<feature type="compositionally biased region" description="Polar residues" evidence="6">
    <location>
        <begin position="218"/>
        <end position="229"/>
    </location>
</feature>
<keyword evidence="3" id="KW-0238">DNA-binding</keyword>
<organism evidence="8 9">
    <name type="scientific">Buddleja alternifolia</name>
    <dbReference type="NCBI Taxonomy" id="168488"/>
    <lineage>
        <taxon>Eukaryota</taxon>
        <taxon>Viridiplantae</taxon>
        <taxon>Streptophyta</taxon>
        <taxon>Embryophyta</taxon>
        <taxon>Tracheophyta</taxon>
        <taxon>Spermatophyta</taxon>
        <taxon>Magnoliopsida</taxon>
        <taxon>eudicotyledons</taxon>
        <taxon>Gunneridae</taxon>
        <taxon>Pentapetalae</taxon>
        <taxon>asterids</taxon>
        <taxon>lamiids</taxon>
        <taxon>Lamiales</taxon>
        <taxon>Scrophulariaceae</taxon>
        <taxon>Buddlejeae</taxon>
        <taxon>Buddleja</taxon>
    </lineage>
</organism>
<dbReference type="GO" id="GO:0000981">
    <property type="term" value="F:DNA-binding transcription factor activity, RNA polymerase II-specific"/>
    <property type="evidence" value="ECO:0007669"/>
    <property type="project" value="TreeGrafter"/>
</dbReference>
<feature type="domain" description="BHLH" evidence="7">
    <location>
        <begin position="305"/>
        <end position="355"/>
    </location>
</feature>
<reference evidence="8" key="1">
    <citation type="submission" date="2019-10" db="EMBL/GenBank/DDBJ databases">
        <authorList>
            <person name="Zhang R."/>
            <person name="Pan Y."/>
            <person name="Wang J."/>
            <person name="Ma R."/>
            <person name="Yu S."/>
        </authorList>
    </citation>
    <scope>NUCLEOTIDE SEQUENCE</scope>
    <source>
        <strain evidence="8">LA-IB0</strain>
        <tissue evidence="8">Leaf</tissue>
    </source>
</reference>
<evidence type="ECO:0000256" key="1">
    <source>
        <dbReference type="ARBA" id="ARBA00004123"/>
    </source>
</evidence>
<dbReference type="GO" id="GO:0046983">
    <property type="term" value="F:protein dimerization activity"/>
    <property type="evidence" value="ECO:0007669"/>
    <property type="project" value="InterPro"/>
</dbReference>
<dbReference type="AlphaFoldDB" id="A0AAV6W962"/>
<keyword evidence="9" id="KW-1185">Reference proteome</keyword>
<dbReference type="Proteomes" id="UP000826271">
    <property type="component" value="Unassembled WGS sequence"/>
</dbReference>
<keyword evidence="2" id="KW-0805">Transcription regulation</keyword>
<evidence type="ECO:0000256" key="3">
    <source>
        <dbReference type="ARBA" id="ARBA00023125"/>
    </source>
</evidence>
<dbReference type="PANTHER" id="PTHR16223">
    <property type="entry name" value="TRANSCRIPTION FACTOR BHLH83-RELATED"/>
    <property type="match status" value="1"/>
</dbReference>
<evidence type="ECO:0000313" key="9">
    <source>
        <dbReference type="Proteomes" id="UP000826271"/>
    </source>
</evidence>
<gene>
    <name evidence="8" type="ORF">BUALT_Bualt19G0037000</name>
</gene>
<dbReference type="InterPro" id="IPR011598">
    <property type="entry name" value="bHLH_dom"/>
</dbReference>